<dbReference type="Pfam" id="PF02517">
    <property type="entry name" value="Rce1-like"/>
    <property type="match status" value="1"/>
</dbReference>
<feature type="transmembrane region" description="Helical" evidence="1">
    <location>
        <begin position="20"/>
        <end position="40"/>
    </location>
</feature>
<feature type="transmembrane region" description="Helical" evidence="1">
    <location>
        <begin position="112"/>
        <end position="130"/>
    </location>
</feature>
<organism evidence="3 4">
    <name type="scientific">Roseovarius halotolerans</name>
    <dbReference type="NCBI Taxonomy" id="505353"/>
    <lineage>
        <taxon>Bacteria</taxon>
        <taxon>Pseudomonadati</taxon>
        <taxon>Pseudomonadota</taxon>
        <taxon>Alphaproteobacteria</taxon>
        <taxon>Rhodobacterales</taxon>
        <taxon>Roseobacteraceae</taxon>
        <taxon>Roseovarius</taxon>
    </lineage>
</organism>
<reference evidence="3 4" key="1">
    <citation type="submission" date="2017-03" db="EMBL/GenBank/DDBJ databases">
        <authorList>
            <person name="Afonso C.L."/>
            <person name="Miller P.J."/>
            <person name="Scott M.A."/>
            <person name="Spackman E."/>
            <person name="Goraichik I."/>
            <person name="Dimitrov K.M."/>
            <person name="Suarez D.L."/>
            <person name="Swayne D.E."/>
        </authorList>
    </citation>
    <scope>NUCLEOTIDE SEQUENCE [LARGE SCALE GENOMIC DNA]</scope>
    <source>
        <strain evidence="3 4">CECT 8110</strain>
    </source>
</reference>
<feature type="transmembrane region" description="Helical" evidence="1">
    <location>
        <begin position="206"/>
        <end position="224"/>
    </location>
</feature>
<accession>A0A1X6ZR74</accession>
<keyword evidence="1" id="KW-1133">Transmembrane helix</keyword>
<feature type="transmembrane region" description="Helical" evidence="1">
    <location>
        <begin position="181"/>
        <end position="200"/>
    </location>
</feature>
<dbReference type="GO" id="GO:0004175">
    <property type="term" value="F:endopeptidase activity"/>
    <property type="evidence" value="ECO:0007669"/>
    <property type="project" value="UniProtKB-ARBA"/>
</dbReference>
<feature type="transmembrane region" description="Helical" evidence="1">
    <location>
        <begin position="142"/>
        <end position="160"/>
    </location>
</feature>
<keyword evidence="1" id="KW-0812">Transmembrane</keyword>
<gene>
    <name evidence="3" type="ORF">ROH8110_03296</name>
</gene>
<keyword evidence="3" id="KW-0645">Protease</keyword>
<dbReference type="EMBL" id="FWFU01000004">
    <property type="protein sequence ID" value="SLN59149.1"/>
    <property type="molecule type" value="Genomic_DNA"/>
</dbReference>
<evidence type="ECO:0000259" key="2">
    <source>
        <dbReference type="Pfam" id="PF02517"/>
    </source>
</evidence>
<dbReference type="PANTHER" id="PTHR36435:SF1">
    <property type="entry name" value="CAAX AMINO TERMINAL PROTEASE FAMILY PROTEIN"/>
    <property type="match status" value="1"/>
</dbReference>
<evidence type="ECO:0000313" key="3">
    <source>
        <dbReference type="EMBL" id="SLN59149.1"/>
    </source>
</evidence>
<dbReference type="InterPro" id="IPR052710">
    <property type="entry name" value="CAAX_protease"/>
</dbReference>
<proteinExistence type="predicted"/>
<feature type="transmembrane region" description="Helical" evidence="1">
    <location>
        <begin position="69"/>
        <end position="91"/>
    </location>
</feature>
<dbReference type="InterPro" id="IPR003675">
    <property type="entry name" value="Rce1/LyrA-like_dom"/>
</dbReference>
<dbReference type="AlphaFoldDB" id="A0A1X6ZR74"/>
<feature type="transmembrane region" description="Helical" evidence="1">
    <location>
        <begin position="273"/>
        <end position="293"/>
    </location>
</feature>
<keyword evidence="4" id="KW-1185">Reference proteome</keyword>
<protein>
    <submittedName>
        <fullName evidence="3">CAAX amino terminal protease self-immunity</fullName>
    </submittedName>
</protein>
<feature type="domain" description="CAAX prenyl protease 2/Lysostaphin resistance protein A-like" evidence="2">
    <location>
        <begin position="145"/>
        <end position="241"/>
    </location>
</feature>
<evidence type="ECO:0000256" key="1">
    <source>
        <dbReference type="SAM" id="Phobius"/>
    </source>
</evidence>
<sequence>MSYAPYEGLVAPARASAHPARLLVGSALTLLLFLGFGFVYSRLHRALVTPETWAGIIDESANGSSAAGVLINLYLFVPLIAALGIAMALVHGRRIAGLIGPPRLALVQFRKVAVAIILLMAALTLVPTGGGPEPVLNMAPGRWLLLLPLGLAGLVIQTGAEELVFRGYLQSQLAARFRHPAIWLGVPAAAFGLLHLDPVMHGADSWLVVIWACGFGLAAGDLTARSGTLGPAIALHLVNNLGAVLIAAPEGIFDGLALYVYPLSLGDGGGLTSWLALDLMMLACSWLAARLVLRR</sequence>
<feature type="transmembrane region" description="Helical" evidence="1">
    <location>
        <begin position="236"/>
        <end position="261"/>
    </location>
</feature>
<evidence type="ECO:0000313" key="4">
    <source>
        <dbReference type="Proteomes" id="UP000193207"/>
    </source>
</evidence>
<keyword evidence="3" id="KW-0378">Hydrolase</keyword>
<keyword evidence="1" id="KW-0472">Membrane</keyword>
<dbReference type="PANTHER" id="PTHR36435">
    <property type="entry name" value="SLR1288 PROTEIN"/>
    <property type="match status" value="1"/>
</dbReference>
<dbReference type="OrthoDB" id="7171777at2"/>
<dbReference type="RefSeq" id="WP_085818820.1">
    <property type="nucleotide sequence ID" value="NZ_FWFU01000004.1"/>
</dbReference>
<dbReference type="GO" id="GO:0080120">
    <property type="term" value="P:CAAX-box protein maturation"/>
    <property type="evidence" value="ECO:0007669"/>
    <property type="project" value="UniProtKB-ARBA"/>
</dbReference>
<dbReference type="GO" id="GO:0006508">
    <property type="term" value="P:proteolysis"/>
    <property type="evidence" value="ECO:0007669"/>
    <property type="project" value="UniProtKB-KW"/>
</dbReference>
<dbReference type="Proteomes" id="UP000193207">
    <property type="component" value="Unassembled WGS sequence"/>
</dbReference>
<name>A0A1X6ZR74_9RHOB</name>